<evidence type="ECO:0000313" key="2">
    <source>
        <dbReference type="EMBL" id="SIP87211.1"/>
    </source>
</evidence>
<dbReference type="Pfam" id="PF05050">
    <property type="entry name" value="Methyltransf_21"/>
    <property type="match status" value="1"/>
</dbReference>
<dbReference type="Gene3D" id="3.40.50.150">
    <property type="entry name" value="Vaccinia Virus protein VP39"/>
    <property type="match status" value="1"/>
</dbReference>
<dbReference type="NCBIfam" id="TIGR01444">
    <property type="entry name" value="fkbM_fam"/>
    <property type="match status" value="1"/>
</dbReference>
<accession>A0A1N6N5A8</accession>
<name>A0A1N6N5A8_AQUAC</name>
<dbReference type="SUPFAM" id="SSF53335">
    <property type="entry name" value="S-adenosyl-L-methionine-dependent methyltransferases"/>
    <property type="match status" value="1"/>
</dbReference>
<dbReference type="GO" id="GO:0008168">
    <property type="term" value="F:methyltransferase activity"/>
    <property type="evidence" value="ECO:0007669"/>
    <property type="project" value="UniProtKB-KW"/>
</dbReference>
<organism evidence="2 3">
    <name type="scientific">Aquipseudomonas alcaligenes</name>
    <name type="common">Pseudomonas alcaligenes</name>
    <dbReference type="NCBI Taxonomy" id="43263"/>
    <lineage>
        <taxon>Bacteria</taxon>
        <taxon>Pseudomonadati</taxon>
        <taxon>Pseudomonadota</taxon>
        <taxon>Gammaproteobacteria</taxon>
        <taxon>Pseudomonadales</taxon>
        <taxon>Pseudomonadaceae</taxon>
        <taxon>Aquipseudomonas</taxon>
    </lineage>
</organism>
<evidence type="ECO:0000313" key="3">
    <source>
        <dbReference type="Proteomes" id="UP000185841"/>
    </source>
</evidence>
<keyword evidence="2" id="KW-0808">Transferase</keyword>
<dbReference type="InterPro" id="IPR006342">
    <property type="entry name" value="FkbM_mtfrase"/>
</dbReference>
<dbReference type="EMBL" id="FTMP01000001">
    <property type="protein sequence ID" value="SIP87211.1"/>
    <property type="molecule type" value="Genomic_DNA"/>
</dbReference>
<reference evidence="2 3" key="1">
    <citation type="submission" date="2017-01" db="EMBL/GenBank/DDBJ databases">
        <authorList>
            <person name="Mah S.A."/>
            <person name="Swanson W.J."/>
            <person name="Moy G.W."/>
            <person name="Vacquier V.D."/>
        </authorList>
    </citation>
    <scope>NUCLEOTIDE SEQUENCE [LARGE SCALE GENOMIC DNA]</scope>
    <source>
        <strain evidence="2 3">RU36E</strain>
    </source>
</reference>
<sequence length="290" mass="31831">MKWWNCFNKKKSVSAYRLIQAKALHLPSFAFAIHSADDEFISRDLARDGIWEPFETQVFGRLCTPGANVLDLGANIGWYTAVASQLVGEQGSVIAFEPDAANYRLLTQNVAQLASGANVATFNAAVSDQQGLLPLYQSDTNKGDHRLFSDSSERATQEVAVTTLDLFFAEHPGPLPDIVKSDTQGSEAKILRGAAGLLDKGWRPVMVLEFWPFGLTRSGDDPMSFVETLESLGYRLFEVSEHKPKLLPLDAAVLSERMQQDIQPDNWGFVNLLCVPAGADSLAHLADLMS</sequence>
<dbReference type="RefSeq" id="WP_076423383.1">
    <property type="nucleotide sequence ID" value="NZ_FTMP01000001.1"/>
</dbReference>
<gene>
    <name evidence="2" type="ORF">SAMN05878282_10132</name>
</gene>
<evidence type="ECO:0000259" key="1">
    <source>
        <dbReference type="Pfam" id="PF05050"/>
    </source>
</evidence>
<dbReference type="InterPro" id="IPR029063">
    <property type="entry name" value="SAM-dependent_MTases_sf"/>
</dbReference>
<protein>
    <submittedName>
        <fullName evidence="2">Methyltransferase, FkbM family</fullName>
    </submittedName>
</protein>
<dbReference type="PANTHER" id="PTHR34203">
    <property type="entry name" value="METHYLTRANSFERASE, FKBM FAMILY PROTEIN"/>
    <property type="match status" value="1"/>
</dbReference>
<proteinExistence type="predicted"/>
<dbReference type="GO" id="GO:0032259">
    <property type="term" value="P:methylation"/>
    <property type="evidence" value="ECO:0007669"/>
    <property type="project" value="UniProtKB-KW"/>
</dbReference>
<dbReference type="PANTHER" id="PTHR34203:SF15">
    <property type="entry name" value="SLL1173 PROTEIN"/>
    <property type="match status" value="1"/>
</dbReference>
<dbReference type="InterPro" id="IPR052514">
    <property type="entry name" value="SAM-dependent_MTase"/>
</dbReference>
<feature type="domain" description="Methyltransferase FkbM" evidence="1">
    <location>
        <begin position="71"/>
        <end position="236"/>
    </location>
</feature>
<keyword evidence="2" id="KW-0489">Methyltransferase</keyword>
<dbReference type="AlphaFoldDB" id="A0A1N6N5A8"/>
<dbReference type="Proteomes" id="UP000185841">
    <property type="component" value="Unassembled WGS sequence"/>
</dbReference>